<evidence type="ECO:0000256" key="6">
    <source>
        <dbReference type="ARBA" id="ARBA00022777"/>
    </source>
</evidence>
<accession>A0A8B8R1B0</accession>
<keyword evidence="3" id="KW-0808">Transferase</keyword>
<feature type="domain" description="Protein kinase" evidence="9">
    <location>
        <begin position="83"/>
        <end position="366"/>
    </location>
</feature>
<dbReference type="GO" id="GO:0051082">
    <property type="term" value="F:unfolded protein binding"/>
    <property type="evidence" value="ECO:0007669"/>
    <property type="project" value="TreeGrafter"/>
</dbReference>
<dbReference type="FunFam" id="3.30.200.20:FF:000077">
    <property type="entry name" value="Putative Serine/threonine-protein kinase/endoribonuclease IRE1"/>
    <property type="match status" value="1"/>
</dbReference>
<dbReference type="PANTHER" id="PTHR13954">
    <property type="entry name" value="IRE1-RELATED"/>
    <property type="match status" value="1"/>
</dbReference>
<keyword evidence="7" id="KW-0067">ATP-binding</keyword>
<evidence type="ECO:0000256" key="8">
    <source>
        <dbReference type="SAM" id="MobiDB-lite"/>
    </source>
</evidence>
<dbReference type="RefSeq" id="XP_030552378.1">
    <property type="nucleotide sequence ID" value="XM_030696518.2"/>
</dbReference>
<dbReference type="GeneID" id="115756659"/>
<evidence type="ECO:0000313" key="11">
    <source>
        <dbReference type="Proteomes" id="UP000827889"/>
    </source>
</evidence>
<organism evidence="11 12">
    <name type="scientific">Rhodamnia argentea</name>
    <dbReference type="NCBI Taxonomy" id="178133"/>
    <lineage>
        <taxon>Eukaryota</taxon>
        <taxon>Viridiplantae</taxon>
        <taxon>Streptophyta</taxon>
        <taxon>Embryophyta</taxon>
        <taxon>Tracheophyta</taxon>
        <taxon>Spermatophyta</taxon>
        <taxon>Magnoliopsida</taxon>
        <taxon>eudicotyledons</taxon>
        <taxon>Gunneridae</taxon>
        <taxon>Pentapetalae</taxon>
        <taxon>rosids</taxon>
        <taxon>malvids</taxon>
        <taxon>Myrtales</taxon>
        <taxon>Myrtaceae</taxon>
        <taxon>Myrtoideae</taxon>
        <taxon>Myrteae</taxon>
        <taxon>Australasian group</taxon>
        <taxon>Rhodamnia</taxon>
    </lineage>
</organism>
<proteinExistence type="predicted"/>
<evidence type="ECO:0000313" key="12">
    <source>
        <dbReference type="RefSeq" id="XP_030552378.1"/>
    </source>
</evidence>
<dbReference type="Pfam" id="PF00069">
    <property type="entry name" value="Pkinase"/>
    <property type="match status" value="1"/>
</dbReference>
<protein>
    <recommendedName>
        <fullName evidence="1">non-specific serine/threonine protein kinase</fullName>
        <ecNumber evidence="1">2.7.11.1</ecNumber>
    </recommendedName>
</protein>
<dbReference type="InterPro" id="IPR000719">
    <property type="entry name" value="Prot_kinase_dom"/>
</dbReference>
<dbReference type="InterPro" id="IPR008271">
    <property type="entry name" value="Ser/Thr_kinase_AS"/>
</dbReference>
<dbReference type="EC" id="2.7.11.1" evidence="1"/>
<dbReference type="InterPro" id="IPR010513">
    <property type="entry name" value="KEN_dom"/>
</dbReference>
<keyword evidence="2" id="KW-0723">Serine/threonine-protein kinase</keyword>
<dbReference type="GO" id="GO:1990604">
    <property type="term" value="C:IRE1-TRAF2-ASK1 complex"/>
    <property type="evidence" value="ECO:0007669"/>
    <property type="project" value="TreeGrafter"/>
</dbReference>
<evidence type="ECO:0000259" key="9">
    <source>
        <dbReference type="PROSITE" id="PS50011"/>
    </source>
</evidence>
<evidence type="ECO:0000256" key="2">
    <source>
        <dbReference type="ARBA" id="ARBA00022527"/>
    </source>
</evidence>
<evidence type="ECO:0000256" key="4">
    <source>
        <dbReference type="ARBA" id="ARBA00022729"/>
    </source>
</evidence>
<evidence type="ECO:0000256" key="3">
    <source>
        <dbReference type="ARBA" id="ARBA00022679"/>
    </source>
</evidence>
<evidence type="ECO:0000259" key="10">
    <source>
        <dbReference type="PROSITE" id="PS51392"/>
    </source>
</evidence>
<keyword evidence="5" id="KW-0547">Nucleotide-binding</keyword>
<dbReference type="Pfam" id="PF06479">
    <property type="entry name" value="Ribonuc_2-5A"/>
    <property type="match status" value="1"/>
</dbReference>
<keyword evidence="11" id="KW-1185">Reference proteome</keyword>
<dbReference type="KEGG" id="rarg:115756659"/>
<dbReference type="Gene3D" id="3.30.200.20">
    <property type="entry name" value="Phosphorylase Kinase, domain 1"/>
    <property type="match status" value="1"/>
</dbReference>
<dbReference type="PROSITE" id="PS50011">
    <property type="entry name" value="PROTEIN_KINASE_DOM"/>
    <property type="match status" value="1"/>
</dbReference>
<dbReference type="FunFam" id="1.10.510.10:FF:000463">
    <property type="entry name" value="Serine/threonine-protein kinase/endoribonuclease IRE1a"/>
    <property type="match status" value="1"/>
</dbReference>
<evidence type="ECO:0000256" key="5">
    <source>
        <dbReference type="ARBA" id="ARBA00022741"/>
    </source>
</evidence>
<evidence type="ECO:0000256" key="7">
    <source>
        <dbReference type="ARBA" id="ARBA00022840"/>
    </source>
</evidence>
<dbReference type="GO" id="GO:0004674">
    <property type="term" value="F:protein serine/threonine kinase activity"/>
    <property type="evidence" value="ECO:0007669"/>
    <property type="project" value="UniProtKB-KW"/>
</dbReference>
<sequence>MDESHDPSDDPFGFFFSETYGPFVVSELLESPEMNGSLDRTENHVSSENEGGLGNSRSDNDAWMQLNNLPGGDLGGRRIGKILVSITELAKGSNGTVVFEGTYEGRTVAVKRLVRAHHDVAFNEIQNLIASDRHPNIVRLYGVDSDRDFVYLALERCICSLDDLIRLLSESSKNFVFPEEDKIKLDSLGVTMKDVNLWRADGHPSTLLLKLMSDVVSGLGHLHDLGIIHRDLKPQNVLISKNPSLVAQLSDMGISKCLPDDESSLGYHTTGCGSSGWRAPEQLRHGGRQTRAMDLFSLGCALFFCVTGGRHPFGERLERDINILNNKIDLSLVEFIPEAYDLLSRLLNPDLELRPKASEVLHHPFFWSSEMRLSFLCDISNIVHLEIARASNSDFLNALESIASMVFDGRWDEKIDHVLRAEIGKRPYDYSLVRDLLRAVRNKWTHRIELPEEVKELLGPSPEGYDNYFAGRFPRLLMESYRVVCQIFKVDDERFREYFRSDALGHFGHLPR</sequence>
<dbReference type="GO" id="GO:0006397">
    <property type="term" value="P:mRNA processing"/>
    <property type="evidence" value="ECO:0007669"/>
    <property type="project" value="InterPro"/>
</dbReference>
<feature type="region of interest" description="Disordered" evidence="8">
    <location>
        <begin position="34"/>
        <end position="61"/>
    </location>
</feature>
<dbReference type="SUPFAM" id="SSF56112">
    <property type="entry name" value="Protein kinase-like (PK-like)"/>
    <property type="match status" value="1"/>
</dbReference>
<dbReference type="Gene3D" id="1.20.1440.180">
    <property type="entry name" value="KEN domain"/>
    <property type="match status" value="1"/>
</dbReference>
<dbReference type="PANTHER" id="PTHR13954:SF6">
    <property type="entry name" value="NON-SPECIFIC SERINE_THREONINE PROTEIN KINASE"/>
    <property type="match status" value="1"/>
</dbReference>
<keyword evidence="4" id="KW-0732">Signal</keyword>
<gene>
    <name evidence="12" type="primary">LOC115756659</name>
</gene>
<dbReference type="GO" id="GO:0004521">
    <property type="term" value="F:RNA endonuclease activity"/>
    <property type="evidence" value="ECO:0007669"/>
    <property type="project" value="InterPro"/>
</dbReference>
<keyword evidence="6" id="KW-0418">Kinase</keyword>
<dbReference type="GO" id="GO:0036498">
    <property type="term" value="P:IRE1-mediated unfolded protein response"/>
    <property type="evidence" value="ECO:0007669"/>
    <property type="project" value="TreeGrafter"/>
</dbReference>
<dbReference type="OrthoDB" id="63989at2759"/>
<dbReference type="InterPro" id="IPR011009">
    <property type="entry name" value="Kinase-like_dom_sf"/>
</dbReference>
<dbReference type="PROSITE" id="PS00108">
    <property type="entry name" value="PROTEIN_KINASE_ST"/>
    <property type="match status" value="1"/>
</dbReference>
<reference evidence="12" key="1">
    <citation type="submission" date="2025-08" db="UniProtKB">
        <authorList>
            <consortium name="RefSeq"/>
        </authorList>
    </citation>
    <scope>IDENTIFICATION</scope>
    <source>
        <tissue evidence="12">Leaf</tissue>
    </source>
</reference>
<dbReference type="Gene3D" id="1.10.510.10">
    <property type="entry name" value="Transferase(Phosphotransferase) domain 1"/>
    <property type="match status" value="1"/>
</dbReference>
<dbReference type="GO" id="GO:0005524">
    <property type="term" value="F:ATP binding"/>
    <property type="evidence" value="ECO:0007669"/>
    <property type="project" value="UniProtKB-KW"/>
</dbReference>
<dbReference type="PROSITE" id="PS51392">
    <property type="entry name" value="KEN"/>
    <property type="match status" value="1"/>
</dbReference>
<name>A0A8B8R1B0_9MYRT</name>
<evidence type="ECO:0000256" key="1">
    <source>
        <dbReference type="ARBA" id="ARBA00012513"/>
    </source>
</evidence>
<dbReference type="InterPro" id="IPR045133">
    <property type="entry name" value="IRE1/2-like"/>
</dbReference>
<feature type="domain" description="KEN" evidence="10">
    <location>
        <begin position="369"/>
        <end position="501"/>
    </location>
</feature>
<dbReference type="SMART" id="SM00220">
    <property type="entry name" value="S_TKc"/>
    <property type="match status" value="1"/>
</dbReference>
<dbReference type="Proteomes" id="UP000827889">
    <property type="component" value="Chromosome 9"/>
</dbReference>
<dbReference type="InterPro" id="IPR038357">
    <property type="entry name" value="KEN_sf"/>
</dbReference>
<dbReference type="AlphaFoldDB" id="A0A8B8R1B0"/>
<dbReference type="SMART" id="SM00580">
    <property type="entry name" value="PUG"/>
    <property type="match status" value="1"/>
</dbReference>